<dbReference type="OrthoDB" id="4072449at2"/>
<comment type="caution">
    <text evidence="3">The sequence shown here is derived from an EMBL/GenBank/DDBJ whole genome shotgun (WGS) entry which is preliminary data.</text>
</comment>
<dbReference type="AlphaFoldDB" id="A0A3A4B0U0"/>
<reference evidence="3 4" key="1">
    <citation type="submission" date="2018-09" db="EMBL/GenBank/DDBJ databases">
        <title>YIM 75507 draft genome.</title>
        <authorList>
            <person name="Tang S."/>
            <person name="Feng Y."/>
        </authorList>
    </citation>
    <scope>NUCLEOTIDE SEQUENCE [LARGE SCALE GENOMIC DNA]</scope>
    <source>
        <strain evidence="3 4">YIM 75507</strain>
    </source>
</reference>
<feature type="region of interest" description="Disordered" evidence="1">
    <location>
        <begin position="34"/>
        <end position="53"/>
    </location>
</feature>
<keyword evidence="4" id="KW-1185">Reference proteome</keyword>
<evidence type="ECO:0000256" key="2">
    <source>
        <dbReference type="SAM" id="SignalP"/>
    </source>
</evidence>
<evidence type="ECO:0008006" key="5">
    <source>
        <dbReference type="Google" id="ProtNLM"/>
    </source>
</evidence>
<dbReference type="EMBL" id="QZEY01000003">
    <property type="protein sequence ID" value="RJL33558.1"/>
    <property type="molecule type" value="Genomic_DNA"/>
</dbReference>
<sequence length="343" mass="36659">MRRLLIVAAGAALLGAVTVPGAASLAASGSAPAAPQAAATQPPGGGGSQNGKDVTVWVHDSQVRFSGSGYKGGRGDGYRPPACWHEPGPDAREYLDQRKRFQKDWLDGATPEERAEWEKRVEEWSGKLDEKGRWWMPAFNAADRASDACRESLTAVWVPDGQAPPPTGITMETLARLARGAMTVPDPQIGLSPGGKSFVNLPTHVWLENMPASERRKSVTASIPGMSATVVANLTKFKIDPGAPATRVRHTPECEAPGQPYTRGAEFTCGAQYLQASIDQPDKVYVLTVTTEWEVSGYGEGAPPGGGDGPDRFFDFSQLENVVVTASIDVPVHEVQSTVERRP</sequence>
<name>A0A3A4B0U0_9ACTN</name>
<accession>A0A3A4B0U0</accession>
<proteinExistence type="predicted"/>
<feature type="chain" id="PRO_5039564413" description="Secreted protein" evidence="2">
    <location>
        <begin position="23"/>
        <end position="343"/>
    </location>
</feature>
<dbReference type="Proteomes" id="UP000265768">
    <property type="component" value="Unassembled WGS sequence"/>
</dbReference>
<dbReference type="RefSeq" id="WP_119926516.1">
    <property type="nucleotide sequence ID" value="NZ_QZEY01000003.1"/>
</dbReference>
<evidence type="ECO:0000313" key="3">
    <source>
        <dbReference type="EMBL" id="RJL33558.1"/>
    </source>
</evidence>
<protein>
    <recommendedName>
        <fullName evidence="5">Secreted protein</fullName>
    </recommendedName>
</protein>
<evidence type="ECO:0000256" key="1">
    <source>
        <dbReference type="SAM" id="MobiDB-lite"/>
    </source>
</evidence>
<keyword evidence="2" id="KW-0732">Signal</keyword>
<evidence type="ECO:0000313" key="4">
    <source>
        <dbReference type="Proteomes" id="UP000265768"/>
    </source>
</evidence>
<gene>
    <name evidence="3" type="ORF">D5H75_12415</name>
</gene>
<feature type="signal peptide" evidence="2">
    <location>
        <begin position="1"/>
        <end position="22"/>
    </location>
</feature>
<organism evidence="3 4">
    <name type="scientific">Bailinhaonella thermotolerans</name>
    <dbReference type="NCBI Taxonomy" id="1070861"/>
    <lineage>
        <taxon>Bacteria</taxon>
        <taxon>Bacillati</taxon>
        <taxon>Actinomycetota</taxon>
        <taxon>Actinomycetes</taxon>
        <taxon>Streptosporangiales</taxon>
        <taxon>Streptosporangiaceae</taxon>
        <taxon>Bailinhaonella</taxon>
    </lineage>
</organism>